<dbReference type="PROSITE" id="PS51257">
    <property type="entry name" value="PROKAR_LIPOPROTEIN"/>
    <property type="match status" value="1"/>
</dbReference>
<reference evidence="3" key="1">
    <citation type="journal article" date="2019" name="Int. J. Syst. Evol. Microbiol.">
        <title>The Global Catalogue of Microorganisms (GCM) 10K type strain sequencing project: providing services to taxonomists for standard genome sequencing and annotation.</title>
        <authorList>
            <consortium name="The Broad Institute Genomics Platform"/>
            <consortium name="The Broad Institute Genome Sequencing Center for Infectious Disease"/>
            <person name="Wu L."/>
            <person name="Ma J."/>
        </authorList>
    </citation>
    <scope>NUCLEOTIDE SEQUENCE [LARGE SCALE GENOMIC DNA]</scope>
    <source>
        <strain evidence="3">KCTC 52607</strain>
    </source>
</reference>
<comment type="caution">
    <text evidence="2">The sequence shown here is derived from an EMBL/GenBank/DDBJ whole genome shotgun (WGS) entry which is preliminary data.</text>
</comment>
<feature type="chain" id="PRO_5045612700" description="META domain-containing protein" evidence="1">
    <location>
        <begin position="20"/>
        <end position="158"/>
    </location>
</feature>
<evidence type="ECO:0000313" key="3">
    <source>
        <dbReference type="Proteomes" id="UP001595456"/>
    </source>
</evidence>
<evidence type="ECO:0000256" key="1">
    <source>
        <dbReference type="SAM" id="SignalP"/>
    </source>
</evidence>
<name>A0ABV7E8E8_9SPHN</name>
<accession>A0ABV7E8E8</accession>
<keyword evidence="1" id="KW-0732">Signal</keyword>
<dbReference type="Proteomes" id="UP001595456">
    <property type="component" value="Unassembled WGS sequence"/>
</dbReference>
<protein>
    <recommendedName>
        <fullName evidence="4">META domain-containing protein</fullName>
    </recommendedName>
</protein>
<evidence type="ECO:0000313" key="2">
    <source>
        <dbReference type="EMBL" id="MFC3098173.1"/>
    </source>
</evidence>
<gene>
    <name evidence="2" type="ORF">ACFODU_10265</name>
</gene>
<keyword evidence="3" id="KW-1185">Reference proteome</keyword>
<evidence type="ECO:0008006" key="4">
    <source>
        <dbReference type="Google" id="ProtNLM"/>
    </source>
</evidence>
<dbReference type="EMBL" id="JBHRST010000016">
    <property type="protein sequence ID" value="MFC3098173.1"/>
    <property type="molecule type" value="Genomic_DNA"/>
</dbReference>
<feature type="signal peptide" evidence="1">
    <location>
        <begin position="1"/>
        <end position="19"/>
    </location>
</feature>
<organism evidence="2 3">
    <name type="scientific">Alteraurantiacibacter palmitatis</name>
    <dbReference type="NCBI Taxonomy" id="2054628"/>
    <lineage>
        <taxon>Bacteria</taxon>
        <taxon>Pseudomonadati</taxon>
        <taxon>Pseudomonadota</taxon>
        <taxon>Alphaproteobacteria</taxon>
        <taxon>Sphingomonadales</taxon>
        <taxon>Erythrobacteraceae</taxon>
        <taxon>Alteraurantiacibacter</taxon>
    </lineage>
</organism>
<proteinExistence type="predicted"/>
<sequence>MRALPALAVILLAACSQQAAPPPPAVTEGDERPAAMPLAEVATLAGEWRVAGIDGEELNETYGIALSASDAEIWAEPRCAGMVLAYRIDGLRYSSAQAGAEISPSEAGNPPPPICAIAMPPRVADVFTALREADTIGRTPANGIAISGPDRSVLLFSQ</sequence>
<dbReference type="RefSeq" id="WP_336926604.1">
    <property type="nucleotide sequence ID" value="NZ_JBANRO010000008.1"/>
</dbReference>